<proteinExistence type="predicted"/>
<dbReference type="OrthoDB" id="1435261at2"/>
<evidence type="ECO:0000259" key="2">
    <source>
        <dbReference type="Pfam" id="PF13648"/>
    </source>
</evidence>
<keyword evidence="1" id="KW-0732">Signal</keyword>
<dbReference type="AlphaFoldDB" id="A0A1K2IDY0"/>
<protein>
    <submittedName>
        <fullName evidence="3">Lipocalin-like domain-containing protein</fullName>
    </submittedName>
</protein>
<feature type="domain" description="Lipocalin-like" evidence="2">
    <location>
        <begin position="30"/>
        <end position="116"/>
    </location>
</feature>
<feature type="signal peptide" evidence="1">
    <location>
        <begin position="1"/>
        <end position="19"/>
    </location>
</feature>
<reference evidence="3 4" key="1">
    <citation type="submission" date="2016-10" db="EMBL/GenBank/DDBJ databases">
        <authorList>
            <person name="de Groot N.N."/>
        </authorList>
    </citation>
    <scope>NUCLEOTIDE SEQUENCE [LARGE SCALE GENOMIC DNA]</scope>
    <source>
        <strain evidence="3 4">DSM 18180</strain>
    </source>
</reference>
<dbReference type="STRING" id="369401.SAMN05428642_101957"/>
<evidence type="ECO:0000256" key="1">
    <source>
        <dbReference type="SAM" id="SignalP"/>
    </source>
</evidence>
<organism evidence="3 4">
    <name type="scientific">Flaviramulus basaltis</name>
    <dbReference type="NCBI Taxonomy" id="369401"/>
    <lineage>
        <taxon>Bacteria</taxon>
        <taxon>Pseudomonadati</taxon>
        <taxon>Bacteroidota</taxon>
        <taxon>Flavobacteriia</taxon>
        <taxon>Flavobacteriales</taxon>
        <taxon>Flavobacteriaceae</taxon>
        <taxon>Flaviramulus</taxon>
    </lineage>
</organism>
<dbReference type="EMBL" id="FPKV01000001">
    <property type="protein sequence ID" value="SFZ90474.1"/>
    <property type="molecule type" value="Genomic_DNA"/>
</dbReference>
<sequence length="134" mass="15496">MKKVILLLSVFAVVLTSCSSDDDSSSQDPIIGTWNYYKAYTNGNEEVLDECEKQEKFIFKSDGLVDYEYYEEDESNNCLLEEEVSGTWSNEGNNMYTLNFGFGDSTQTLTFESNTFYYEDKDGSDVYRIVYIRK</sequence>
<evidence type="ECO:0000313" key="3">
    <source>
        <dbReference type="EMBL" id="SFZ90474.1"/>
    </source>
</evidence>
<accession>A0A1K2IDY0</accession>
<dbReference type="PROSITE" id="PS51257">
    <property type="entry name" value="PROKAR_LIPOPROTEIN"/>
    <property type="match status" value="1"/>
</dbReference>
<dbReference type="InterPro" id="IPR024311">
    <property type="entry name" value="Lipocalin-like"/>
</dbReference>
<gene>
    <name evidence="3" type="ORF">SAMN05428642_101957</name>
</gene>
<dbReference type="Proteomes" id="UP000182544">
    <property type="component" value="Unassembled WGS sequence"/>
</dbReference>
<feature type="chain" id="PRO_5012611377" evidence="1">
    <location>
        <begin position="20"/>
        <end position="134"/>
    </location>
</feature>
<evidence type="ECO:0000313" key="4">
    <source>
        <dbReference type="Proteomes" id="UP000182544"/>
    </source>
</evidence>
<dbReference type="Pfam" id="PF13648">
    <property type="entry name" value="Lipocalin_4"/>
    <property type="match status" value="1"/>
</dbReference>
<name>A0A1K2IDY0_9FLAO</name>
<keyword evidence="4" id="KW-1185">Reference proteome</keyword>
<dbReference type="RefSeq" id="WP_072400583.1">
    <property type="nucleotide sequence ID" value="NZ_FPKV01000001.1"/>
</dbReference>